<dbReference type="Proteomes" id="UP001157946">
    <property type="component" value="Unassembled WGS sequence"/>
</dbReference>
<evidence type="ECO:0000313" key="1">
    <source>
        <dbReference type="EMBL" id="SMP18204.1"/>
    </source>
</evidence>
<dbReference type="RefSeq" id="WP_102992492.1">
    <property type="nucleotide sequence ID" value="NZ_FXTU01000003.1"/>
</dbReference>
<protein>
    <submittedName>
        <fullName evidence="1">Uncharacterized protein</fullName>
    </submittedName>
</protein>
<proteinExistence type="predicted"/>
<reference evidence="1" key="1">
    <citation type="submission" date="2017-05" db="EMBL/GenBank/DDBJ databases">
        <authorList>
            <person name="Varghese N."/>
            <person name="Submissions S."/>
        </authorList>
    </citation>
    <scope>NUCLEOTIDE SEQUENCE</scope>
    <source>
        <strain evidence="1">DSM 45262</strain>
    </source>
</reference>
<evidence type="ECO:0000313" key="2">
    <source>
        <dbReference type="Proteomes" id="UP001157946"/>
    </source>
</evidence>
<dbReference type="EMBL" id="FXTU01000003">
    <property type="protein sequence ID" value="SMP18204.1"/>
    <property type="molecule type" value="Genomic_DNA"/>
</dbReference>
<comment type="caution">
    <text evidence="1">The sequence shown here is derived from an EMBL/GenBank/DDBJ whole genome shotgun (WGS) entry which is preliminary data.</text>
</comment>
<name>A0AA45WND1_9BACL</name>
<keyword evidence="2" id="KW-1185">Reference proteome</keyword>
<gene>
    <name evidence="1" type="ORF">SAMN06265361_103112</name>
</gene>
<accession>A0AA45WND1</accession>
<organism evidence="1 2">
    <name type="scientific">Laceyella tengchongensis</name>
    <dbReference type="NCBI Taxonomy" id="574699"/>
    <lineage>
        <taxon>Bacteria</taxon>
        <taxon>Bacillati</taxon>
        <taxon>Bacillota</taxon>
        <taxon>Bacilli</taxon>
        <taxon>Bacillales</taxon>
        <taxon>Thermoactinomycetaceae</taxon>
        <taxon>Laceyella</taxon>
    </lineage>
</organism>
<dbReference type="AlphaFoldDB" id="A0AA45WND1"/>
<sequence>MKDIESFLRGFKPALLTNPHYQSYHAVESLKLASYPSVGVRLHQMDQLLYFQTEANKHRFLEQTHLLLPDSPAYHREVGLALGFPPRAVEYYVSVMHHEGVDECKVYLEYCGIGFVTSLDYMQEDILWLWQHVPTKAHKFNTNVCYKIRGQQKPCHLIIRYGDLPALSSAYHTIKKMLEESSVRI</sequence>